<proteinExistence type="predicted"/>
<comment type="caution">
    <text evidence="1">The sequence shown here is derived from an EMBL/GenBank/DDBJ whole genome shotgun (WGS) entry which is preliminary data.</text>
</comment>
<accession>A0ABP1H9C9</accession>
<name>A0ABP1H9C9_9EUKA</name>
<reference evidence="1 2" key="1">
    <citation type="submission" date="2024-07" db="EMBL/GenBank/DDBJ databases">
        <authorList>
            <person name="Akdeniz Z."/>
        </authorList>
    </citation>
    <scope>NUCLEOTIDE SEQUENCE [LARGE SCALE GENOMIC DNA]</scope>
</reference>
<keyword evidence="2" id="KW-1185">Reference proteome</keyword>
<gene>
    <name evidence="1" type="ORF">HINF_LOCUS10847</name>
</gene>
<dbReference type="EMBL" id="CAXDID020000023">
    <property type="protein sequence ID" value="CAL5989400.1"/>
    <property type="molecule type" value="Genomic_DNA"/>
</dbReference>
<organism evidence="1 2">
    <name type="scientific">Hexamita inflata</name>
    <dbReference type="NCBI Taxonomy" id="28002"/>
    <lineage>
        <taxon>Eukaryota</taxon>
        <taxon>Metamonada</taxon>
        <taxon>Diplomonadida</taxon>
        <taxon>Hexamitidae</taxon>
        <taxon>Hexamitinae</taxon>
        <taxon>Hexamita</taxon>
    </lineage>
</organism>
<dbReference type="Proteomes" id="UP001642409">
    <property type="component" value="Unassembled WGS sequence"/>
</dbReference>
<protein>
    <submittedName>
        <fullName evidence="1">Hypothetical_protein</fullName>
    </submittedName>
</protein>
<evidence type="ECO:0000313" key="1">
    <source>
        <dbReference type="EMBL" id="CAL5989400.1"/>
    </source>
</evidence>
<evidence type="ECO:0000313" key="2">
    <source>
        <dbReference type="Proteomes" id="UP001642409"/>
    </source>
</evidence>
<sequence>MKAATIYNPPFAIPAPTAYTMIKAIHDANSIGHIQAVTLQHIGAANTSIGDAQRRPVLPVQMNTIYGVKTNNKCNSYNENIINQANSNYQYFVDRESLLERKRALK</sequence>